<dbReference type="Proteomes" id="UP000460272">
    <property type="component" value="Unassembled WGS sequence"/>
</dbReference>
<sequence>MRILGEGQFRVDEDAATTLTALDKDLDAAVRDEQQAAFAAALHAAVALVRAQGTPLAADEIVTADYILPFSDATVDEVRKLLADGTIPGDSVGLP</sequence>
<dbReference type="AlphaFoldDB" id="A0A6P2BY07"/>
<gene>
    <name evidence="2" type="ORF">EAS64_21730</name>
</gene>
<evidence type="ECO:0000313" key="3">
    <source>
        <dbReference type="Proteomes" id="UP000460272"/>
    </source>
</evidence>
<keyword evidence="3" id="KW-1185">Reference proteome</keyword>
<proteinExistence type="predicted"/>
<dbReference type="EMBL" id="RPFW01000004">
    <property type="protein sequence ID" value="TVZ03075.1"/>
    <property type="molecule type" value="Genomic_DNA"/>
</dbReference>
<protein>
    <recommendedName>
        <fullName evidence="1">PspA-associated domain-containing protein</fullName>
    </recommendedName>
</protein>
<dbReference type="OrthoDB" id="5244559at2"/>
<accession>A0A6P2BY07</accession>
<evidence type="ECO:0000259" key="1">
    <source>
        <dbReference type="Pfam" id="PF22743"/>
    </source>
</evidence>
<reference evidence="2 3" key="1">
    <citation type="submission" date="2018-11" db="EMBL/GenBank/DDBJ databases">
        <title>Trebonia kvetii gen.nov., sp.nov., a novel acidophilic actinobacterium, and proposal of the new actinobacterial family Treboniaceae fam. nov.</title>
        <authorList>
            <person name="Rapoport D."/>
            <person name="Sagova-Mareckova M."/>
            <person name="Sedlacek I."/>
            <person name="Provaznik J."/>
            <person name="Kralova S."/>
            <person name="Pavlinic D."/>
            <person name="Benes V."/>
            <person name="Kopecky J."/>
        </authorList>
    </citation>
    <scope>NUCLEOTIDE SEQUENCE [LARGE SCALE GENOMIC DNA]</scope>
    <source>
        <strain evidence="2 3">15Tr583</strain>
    </source>
</reference>
<name>A0A6P2BY07_9ACTN</name>
<feature type="domain" description="PspA-associated" evidence="1">
    <location>
        <begin position="1"/>
        <end position="88"/>
    </location>
</feature>
<evidence type="ECO:0000313" key="2">
    <source>
        <dbReference type="EMBL" id="TVZ03075.1"/>
    </source>
</evidence>
<dbReference type="InterPro" id="IPR054437">
    <property type="entry name" value="PspA-assoc_dom"/>
</dbReference>
<organism evidence="2 3">
    <name type="scientific">Trebonia kvetii</name>
    <dbReference type="NCBI Taxonomy" id="2480626"/>
    <lineage>
        <taxon>Bacteria</taxon>
        <taxon>Bacillati</taxon>
        <taxon>Actinomycetota</taxon>
        <taxon>Actinomycetes</taxon>
        <taxon>Streptosporangiales</taxon>
        <taxon>Treboniaceae</taxon>
        <taxon>Trebonia</taxon>
    </lineage>
</organism>
<dbReference type="Pfam" id="PF22743">
    <property type="entry name" value="PspAA"/>
    <property type="match status" value="1"/>
</dbReference>
<comment type="caution">
    <text evidence="2">The sequence shown here is derived from an EMBL/GenBank/DDBJ whole genome shotgun (WGS) entry which is preliminary data.</text>
</comment>